<comment type="caution">
    <text evidence="7">The sequence shown here is derived from an EMBL/GenBank/DDBJ whole genome shotgun (WGS) entry which is preliminary data.</text>
</comment>
<dbReference type="Proteomes" id="UP000799772">
    <property type="component" value="Unassembled WGS sequence"/>
</dbReference>
<dbReference type="InterPro" id="IPR050416">
    <property type="entry name" value="FAD-linked_Oxidoreductase"/>
</dbReference>
<evidence type="ECO:0000259" key="6">
    <source>
        <dbReference type="PROSITE" id="PS51387"/>
    </source>
</evidence>
<dbReference type="SUPFAM" id="SSF56176">
    <property type="entry name" value="FAD-binding/transporter-associated domain-like"/>
    <property type="match status" value="1"/>
</dbReference>
<keyword evidence="3" id="KW-0285">Flavoprotein</keyword>
<evidence type="ECO:0000313" key="8">
    <source>
        <dbReference type="Proteomes" id="UP000799772"/>
    </source>
</evidence>
<dbReference type="PROSITE" id="PS51387">
    <property type="entry name" value="FAD_PCMH"/>
    <property type="match status" value="1"/>
</dbReference>
<keyword evidence="4" id="KW-0274">FAD</keyword>
<evidence type="ECO:0000256" key="1">
    <source>
        <dbReference type="ARBA" id="ARBA00001974"/>
    </source>
</evidence>
<dbReference type="AlphaFoldDB" id="A0A9P4IK50"/>
<gene>
    <name evidence="7" type="ORF">NA57DRAFT_33246</name>
</gene>
<evidence type="ECO:0000256" key="2">
    <source>
        <dbReference type="ARBA" id="ARBA00005466"/>
    </source>
</evidence>
<evidence type="ECO:0000256" key="3">
    <source>
        <dbReference type="ARBA" id="ARBA00022630"/>
    </source>
</evidence>
<dbReference type="InterPro" id="IPR012951">
    <property type="entry name" value="BBE"/>
</dbReference>
<feature type="domain" description="FAD-binding PCMH-type" evidence="6">
    <location>
        <begin position="111"/>
        <end position="294"/>
    </location>
</feature>
<organism evidence="7 8">
    <name type="scientific">Rhizodiscina lignyota</name>
    <dbReference type="NCBI Taxonomy" id="1504668"/>
    <lineage>
        <taxon>Eukaryota</taxon>
        <taxon>Fungi</taxon>
        <taxon>Dikarya</taxon>
        <taxon>Ascomycota</taxon>
        <taxon>Pezizomycotina</taxon>
        <taxon>Dothideomycetes</taxon>
        <taxon>Pleosporomycetidae</taxon>
        <taxon>Aulographales</taxon>
        <taxon>Rhizodiscinaceae</taxon>
        <taxon>Rhizodiscina</taxon>
    </lineage>
</organism>
<dbReference type="EMBL" id="ML978122">
    <property type="protein sequence ID" value="KAF2103040.1"/>
    <property type="molecule type" value="Genomic_DNA"/>
</dbReference>
<keyword evidence="5" id="KW-0560">Oxidoreductase</keyword>
<evidence type="ECO:0000313" key="7">
    <source>
        <dbReference type="EMBL" id="KAF2103040.1"/>
    </source>
</evidence>
<dbReference type="PANTHER" id="PTHR42973">
    <property type="entry name" value="BINDING OXIDOREDUCTASE, PUTATIVE (AFU_ORTHOLOGUE AFUA_1G17690)-RELATED"/>
    <property type="match status" value="1"/>
</dbReference>
<dbReference type="InterPro" id="IPR016166">
    <property type="entry name" value="FAD-bd_PCMH"/>
</dbReference>
<proteinExistence type="inferred from homology"/>
<protein>
    <submittedName>
        <fullName evidence="7">FAD binding domain-containing protein</fullName>
    </submittedName>
</protein>
<dbReference type="GO" id="GO:0071949">
    <property type="term" value="F:FAD binding"/>
    <property type="evidence" value="ECO:0007669"/>
    <property type="project" value="InterPro"/>
</dbReference>
<reference evidence="7" key="1">
    <citation type="journal article" date="2020" name="Stud. Mycol.">
        <title>101 Dothideomycetes genomes: a test case for predicting lifestyles and emergence of pathogens.</title>
        <authorList>
            <person name="Haridas S."/>
            <person name="Albert R."/>
            <person name="Binder M."/>
            <person name="Bloem J."/>
            <person name="Labutti K."/>
            <person name="Salamov A."/>
            <person name="Andreopoulos B."/>
            <person name="Baker S."/>
            <person name="Barry K."/>
            <person name="Bills G."/>
            <person name="Bluhm B."/>
            <person name="Cannon C."/>
            <person name="Castanera R."/>
            <person name="Culley D."/>
            <person name="Daum C."/>
            <person name="Ezra D."/>
            <person name="Gonzalez J."/>
            <person name="Henrissat B."/>
            <person name="Kuo A."/>
            <person name="Liang C."/>
            <person name="Lipzen A."/>
            <person name="Lutzoni F."/>
            <person name="Magnuson J."/>
            <person name="Mondo S."/>
            <person name="Nolan M."/>
            <person name="Ohm R."/>
            <person name="Pangilinan J."/>
            <person name="Park H.-J."/>
            <person name="Ramirez L."/>
            <person name="Alfaro M."/>
            <person name="Sun H."/>
            <person name="Tritt A."/>
            <person name="Yoshinaga Y."/>
            <person name="Zwiers L.-H."/>
            <person name="Turgeon B."/>
            <person name="Goodwin S."/>
            <person name="Spatafora J."/>
            <person name="Crous P."/>
            <person name="Grigoriev I."/>
        </authorList>
    </citation>
    <scope>NUCLEOTIDE SEQUENCE</scope>
    <source>
        <strain evidence="7">CBS 133067</strain>
    </source>
</reference>
<sequence length="598" mass="64647">TPNTDCFPSEAEWKSLNTSLHGALIAAVPPASVCYPSSPFHDFNETLCAFVASQWLNSSFHAANPISIDYPIWANNSCNPIFANGSSITGDPGAEAEGCSLGAGGGGRGIGGGYPYYVVNASSAEQISTALKWAGKTGVRVVIKNTGHNFPGRSTGWGSLSIWTHNLKSFQLHKSWKPSDCPSDTPAQMAATVSAGMQDFEVYALSNKSGAIVVGGSNPTVGLAGWMQGGGHGPLSSSYGMGSDNLLEATVVLASGEIVTANAFQHQDLYWALRGGGGGTFGVITQAVVKAFPTPKSNVFILNIAQTKVNPNTTTAFYDLMAQLHHEFIAWKTAGLQGYYGIVGPPASPGLYFMGGWYFYDKPASFANDTFASFKKTLDQTVAEGWLFYNTTILEAPTFYDMWYPPGPEPVATGGSDFGSRLLSTSSLSEDLDLVARTLQYVGPKTDGSSPVRNNFVIGHMIANSANRNLDTALNPAWRDAVVHLITTEGWVDGSPESEINDVYNDITYNRTRALRQLAPDSGAYFNEPDVFEPDWQYTFFGKNYPKLRDIKKKYDPNGLFWCRSCVGSEDWVEQSDGKLCQVPWTEDGCSRGRKYEL</sequence>
<dbReference type="OrthoDB" id="9983560at2759"/>
<dbReference type="InterPro" id="IPR016169">
    <property type="entry name" value="FAD-bd_PCMH_sub2"/>
</dbReference>
<dbReference type="Pfam" id="PF01565">
    <property type="entry name" value="FAD_binding_4"/>
    <property type="match status" value="1"/>
</dbReference>
<feature type="non-terminal residue" evidence="7">
    <location>
        <position position="1"/>
    </location>
</feature>
<comment type="similarity">
    <text evidence="2">Belongs to the oxygen-dependent FAD-linked oxidoreductase family.</text>
</comment>
<comment type="cofactor">
    <cofactor evidence="1">
        <name>FAD</name>
        <dbReference type="ChEBI" id="CHEBI:57692"/>
    </cofactor>
</comment>
<dbReference type="PANTHER" id="PTHR42973:SF39">
    <property type="entry name" value="FAD-BINDING PCMH-TYPE DOMAIN-CONTAINING PROTEIN"/>
    <property type="match status" value="1"/>
</dbReference>
<name>A0A9P4IK50_9PEZI</name>
<keyword evidence="8" id="KW-1185">Reference proteome</keyword>
<dbReference type="Gene3D" id="3.30.465.10">
    <property type="match status" value="2"/>
</dbReference>
<accession>A0A9P4IK50</accession>
<dbReference type="InterPro" id="IPR006094">
    <property type="entry name" value="Oxid_FAD_bind_N"/>
</dbReference>
<evidence type="ECO:0000256" key="5">
    <source>
        <dbReference type="ARBA" id="ARBA00023002"/>
    </source>
</evidence>
<evidence type="ECO:0000256" key="4">
    <source>
        <dbReference type="ARBA" id="ARBA00022827"/>
    </source>
</evidence>
<dbReference type="InterPro" id="IPR036318">
    <property type="entry name" value="FAD-bd_PCMH-like_sf"/>
</dbReference>
<dbReference type="Pfam" id="PF08031">
    <property type="entry name" value="BBE"/>
    <property type="match status" value="1"/>
</dbReference>
<dbReference type="GO" id="GO:0016491">
    <property type="term" value="F:oxidoreductase activity"/>
    <property type="evidence" value="ECO:0007669"/>
    <property type="project" value="UniProtKB-KW"/>
</dbReference>